<dbReference type="STRING" id="134849.SAMN05443668_10465"/>
<evidence type="ECO:0008006" key="3">
    <source>
        <dbReference type="Google" id="ProtNLM"/>
    </source>
</evidence>
<evidence type="ECO:0000313" key="2">
    <source>
        <dbReference type="Proteomes" id="UP000184440"/>
    </source>
</evidence>
<dbReference type="EMBL" id="FRCS01000004">
    <property type="protein sequence ID" value="SHN24438.1"/>
    <property type="molecule type" value="Genomic_DNA"/>
</dbReference>
<proteinExistence type="predicted"/>
<gene>
    <name evidence="1" type="ORF">SAMN05443668_10465</name>
</gene>
<evidence type="ECO:0000313" key="1">
    <source>
        <dbReference type="EMBL" id="SHN24438.1"/>
    </source>
</evidence>
<dbReference type="RefSeq" id="WP_073257479.1">
    <property type="nucleotide sequence ID" value="NZ_FRCS01000004.1"/>
</dbReference>
<dbReference type="OrthoDB" id="4559413at2"/>
<sequence length="134" mass="14328">MSLPLTPVVGYVRAPTREDVQNLRADLDEYASRARLLVRDVAREAPGASAAMLPAFAGCLEMVRKEIVRGILLPTWVHLAPNGLLGMALFRAARRGGAPLYVADLTDIPRWAVEIAASAHQVQADMIATAGAPS</sequence>
<dbReference type="Proteomes" id="UP000184440">
    <property type="component" value="Unassembled WGS sequence"/>
</dbReference>
<organism evidence="1 2">
    <name type="scientific">Cryptosporangium aurantiacum</name>
    <dbReference type="NCBI Taxonomy" id="134849"/>
    <lineage>
        <taxon>Bacteria</taxon>
        <taxon>Bacillati</taxon>
        <taxon>Actinomycetota</taxon>
        <taxon>Actinomycetes</taxon>
        <taxon>Cryptosporangiales</taxon>
        <taxon>Cryptosporangiaceae</taxon>
        <taxon>Cryptosporangium</taxon>
    </lineage>
</organism>
<accession>A0A1M7Q2Z9</accession>
<keyword evidence="2" id="KW-1185">Reference proteome</keyword>
<protein>
    <recommendedName>
        <fullName evidence="3">Resolvase, N terminal domain</fullName>
    </recommendedName>
</protein>
<name>A0A1M7Q2Z9_9ACTN</name>
<dbReference type="AlphaFoldDB" id="A0A1M7Q2Z9"/>
<reference evidence="1 2" key="1">
    <citation type="submission" date="2016-11" db="EMBL/GenBank/DDBJ databases">
        <authorList>
            <person name="Jaros S."/>
            <person name="Januszkiewicz K."/>
            <person name="Wedrychowicz H."/>
        </authorList>
    </citation>
    <scope>NUCLEOTIDE SEQUENCE [LARGE SCALE GENOMIC DNA]</scope>
    <source>
        <strain evidence="1 2">DSM 46144</strain>
    </source>
</reference>